<gene>
    <name evidence="3" type="ORF">TGEB3V08_LOCUS4561</name>
</gene>
<dbReference type="InterPro" id="IPR014710">
    <property type="entry name" value="RmlC-like_jellyroll"/>
</dbReference>
<accession>A0A7R9PKQ9</accession>
<name>A0A7R9PKQ9_TIMGE</name>
<dbReference type="AlphaFoldDB" id="A0A7R9PKQ9"/>
<proteinExistence type="predicted"/>
<feature type="domain" description="Cyclic nucleotide-binding" evidence="2">
    <location>
        <begin position="28"/>
        <end position="79"/>
    </location>
</feature>
<evidence type="ECO:0000256" key="1">
    <source>
        <dbReference type="SAM" id="MobiDB-lite"/>
    </source>
</evidence>
<evidence type="ECO:0000259" key="2">
    <source>
        <dbReference type="PROSITE" id="PS50042"/>
    </source>
</evidence>
<organism evidence="3">
    <name type="scientific">Timema genevievae</name>
    <name type="common">Walking stick</name>
    <dbReference type="NCBI Taxonomy" id="629358"/>
    <lineage>
        <taxon>Eukaryota</taxon>
        <taxon>Metazoa</taxon>
        <taxon>Ecdysozoa</taxon>
        <taxon>Arthropoda</taxon>
        <taxon>Hexapoda</taxon>
        <taxon>Insecta</taxon>
        <taxon>Pterygota</taxon>
        <taxon>Neoptera</taxon>
        <taxon>Polyneoptera</taxon>
        <taxon>Phasmatodea</taxon>
        <taxon>Timematodea</taxon>
        <taxon>Timematoidea</taxon>
        <taxon>Timematidae</taxon>
        <taxon>Timema</taxon>
    </lineage>
</organism>
<dbReference type="EMBL" id="OE840589">
    <property type="protein sequence ID" value="CAD7591360.1"/>
    <property type="molecule type" value="Genomic_DNA"/>
</dbReference>
<dbReference type="Gene3D" id="2.60.120.10">
    <property type="entry name" value="Jelly Rolls"/>
    <property type="match status" value="1"/>
</dbReference>
<dbReference type="PROSITE" id="PS50042">
    <property type="entry name" value="CNMP_BINDING_3"/>
    <property type="match status" value="1"/>
</dbReference>
<reference evidence="3" key="1">
    <citation type="submission" date="2020-11" db="EMBL/GenBank/DDBJ databases">
        <authorList>
            <person name="Tran Van P."/>
        </authorList>
    </citation>
    <scope>NUCLEOTIDE SEQUENCE</scope>
</reference>
<feature type="region of interest" description="Disordered" evidence="1">
    <location>
        <begin position="1"/>
        <end position="22"/>
    </location>
</feature>
<dbReference type="InterPro" id="IPR000595">
    <property type="entry name" value="cNMP-bd_dom"/>
</dbReference>
<dbReference type="SUPFAM" id="SSF51206">
    <property type="entry name" value="cAMP-binding domain-like"/>
    <property type="match status" value="1"/>
</dbReference>
<protein>
    <recommendedName>
        <fullName evidence="2">Cyclic nucleotide-binding domain-containing protein</fullName>
    </recommendedName>
</protein>
<sequence length="256" mass="28473">MPSVSHKPLHEPARNSRGRVSPAGREVVRVVDSSMTLCSLSVGATFGESVLHDLPREGTVVTRSTCELLRVDQSDFKLIWEVSGPEGLQVDQRDYKVILEISGAERLQGHLWRLVEQRDYKVILEVSGTEGLQGHLGGEWNRGIARSSWRSSWRLVEQRDYKVILEVSRTEGLQGHLGGLGAGRTKSPPQVAQSPHLHHSPSRPQVCEPPDPMGPIVEVSILGRPHTSQRVTCWLRLWLKSWSVIIHTVSMVGSNV</sequence>
<dbReference type="InterPro" id="IPR018490">
    <property type="entry name" value="cNMP-bd_dom_sf"/>
</dbReference>
<feature type="region of interest" description="Disordered" evidence="1">
    <location>
        <begin position="176"/>
        <end position="210"/>
    </location>
</feature>
<evidence type="ECO:0000313" key="3">
    <source>
        <dbReference type="EMBL" id="CAD7591360.1"/>
    </source>
</evidence>